<comment type="caution">
    <text evidence="2">The sequence shown here is derived from an EMBL/GenBank/DDBJ whole genome shotgun (WGS) entry which is preliminary data.</text>
</comment>
<proteinExistence type="predicted"/>
<sequence>MKAFHVQGSDGENQEIVFAETVGKAKVKSEAYRWCDYTEIRASRIIEFDKYADLGYVPKNELLKNGWWFTCQKCSITCTEENAVVVEEKVYCKKCNLVQESVS</sequence>
<protein>
    <submittedName>
        <fullName evidence="2">Uncharacterized protein</fullName>
    </submittedName>
</protein>
<gene>
    <name evidence="2" type="ORF">CN398_09995</name>
    <name evidence="1" type="ORF">FLM80_15240</name>
</gene>
<dbReference type="Proteomes" id="UP001168357">
    <property type="component" value="Unassembled WGS sequence"/>
</dbReference>
<reference evidence="1" key="2">
    <citation type="submission" date="2019-07" db="EMBL/GenBank/DDBJ databases">
        <title>Draft Genome Sequence of Bacillus thuringiensis Strain S906, an Isolate Toxic for Coleopteran and Lepidopteran.</title>
        <authorList>
            <person name="Grynberg P."/>
            <person name="Martins E.S."/>
            <person name="Queiroz P.R."/>
            <person name="Togawa R.C."/>
            <person name="Martins N.F."/>
            <person name="Praca L.B."/>
            <person name="Fiuza V."/>
            <person name="Ramos F."/>
            <person name="Silva E."/>
            <person name="Monnerat R.G."/>
        </authorList>
    </citation>
    <scope>NUCLEOTIDE SEQUENCE</scope>
    <source>
        <strain evidence="1">S906</strain>
    </source>
</reference>
<dbReference type="AlphaFoldDB" id="A0A9X6VCJ7"/>
<dbReference type="EMBL" id="NTUS01000026">
    <property type="protein sequence ID" value="PFB08043.1"/>
    <property type="molecule type" value="Genomic_DNA"/>
</dbReference>
<evidence type="ECO:0000313" key="1">
    <source>
        <dbReference type="EMBL" id="MDN7078416.1"/>
    </source>
</evidence>
<name>A0A9X6VCJ7_BACTU</name>
<dbReference type="RefSeq" id="WP_000642906.1">
    <property type="nucleotide sequence ID" value="NZ_JARSUL010000030.1"/>
</dbReference>
<evidence type="ECO:0000313" key="3">
    <source>
        <dbReference type="Proteomes" id="UP000220397"/>
    </source>
</evidence>
<dbReference type="Proteomes" id="UP000220397">
    <property type="component" value="Unassembled WGS sequence"/>
</dbReference>
<dbReference type="EMBL" id="VIGY01000019">
    <property type="protein sequence ID" value="MDN7078416.1"/>
    <property type="molecule type" value="Genomic_DNA"/>
</dbReference>
<accession>A0A9X6VCJ7</accession>
<reference evidence="2 3" key="1">
    <citation type="submission" date="2017-09" db="EMBL/GenBank/DDBJ databases">
        <title>Large-scale bioinformatics analysis of Bacillus genomes uncovers conserved roles of natural products in bacterial physiology.</title>
        <authorList>
            <consortium name="Agbiome Team Llc"/>
            <person name="Bleich R.M."/>
            <person name="Kirk G.J."/>
            <person name="Santa Maria K.C."/>
            <person name="Allen S.E."/>
            <person name="Farag S."/>
            <person name="Shank E.A."/>
            <person name="Bowers A."/>
        </authorList>
    </citation>
    <scope>NUCLEOTIDE SEQUENCE [LARGE SCALE GENOMIC DNA]</scope>
    <source>
        <strain evidence="2 3">AFS015413</strain>
    </source>
</reference>
<organism evidence="2 3">
    <name type="scientific">Bacillus thuringiensis</name>
    <dbReference type="NCBI Taxonomy" id="1428"/>
    <lineage>
        <taxon>Bacteria</taxon>
        <taxon>Bacillati</taxon>
        <taxon>Bacillota</taxon>
        <taxon>Bacilli</taxon>
        <taxon>Bacillales</taxon>
        <taxon>Bacillaceae</taxon>
        <taxon>Bacillus</taxon>
        <taxon>Bacillus cereus group</taxon>
    </lineage>
</organism>
<evidence type="ECO:0000313" key="2">
    <source>
        <dbReference type="EMBL" id="PFB08043.1"/>
    </source>
</evidence>